<evidence type="ECO:0000256" key="1">
    <source>
        <dbReference type="SAM" id="SignalP"/>
    </source>
</evidence>
<accession>A0ABT8F4H5</accession>
<dbReference type="InterPro" id="IPR022409">
    <property type="entry name" value="PKD/Chitinase_dom"/>
</dbReference>
<protein>
    <submittedName>
        <fullName evidence="3">Choice-of-anchor B family protein</fullName>
    </submittedName>
</protein>
<dbReference type="InterPro" id="IPR035986">
    <property type="entry name" value="PKD_dom_sf"/>
</dbReference>
<dbReference type="PANTHER" id="PTHR38787">
    <property type="entry name" value="REGULATORY P DOMAIN-CONTAINING PROTEIN"/>
    <property type="match status" value="1"/>
</dbReference>
<dbReference type="InterPro" id="IPR026444">
    <property type="entry name" value="Secre_tail"/>
</dbReference>
<evidence type="ECO:0000313" key="4">
    <source>
        <dbReference type="Proteomes" id="UP001168552"/>
    </source>
</evidence>
<sequence length="662" mass="73682">MKTNLLFILSLGLLGYQAKAQTPCENGRAGEFPCNNVTLLAHLSPEEMWGNELNDIWGWTDPETGKEYALVGLTDGVAFVDISDPVNPVFVGKLLEHIADHEHLAGAPQHLESAWRDLKVYKNHVFVISEQQTHGMQVFDLTQLRTYINTPLHFQENTNYHLIGNAHNVVINEETGYAYVVGSRTGQTDCIAGGLHIVDINDPLQPTYAGCYDADGYTHDSQCVIYQGPDTDYVGKEICFSSNENTITITNVEDKANPIMISTRGYDNVAYAHQGWLTEDHRYFISNDELDETNFGNATRSIIWDMLDLDNPQVIGYYYGPVGAIDHNLYTKGNRIYEANYTSGLRILNSSQIAEGKLTEVGFFDTHPASDAPQFHGLWSNYPYFASGVVVVSDIETGLYILRPEVGISLTENPQSTTACLGGSATFRVQAEEEGITYQWQHSVEGVYEDISDNALYSGTQTAELEVITEANMTSKQFRCKITLNDQIQYSQTARMTTTQASGDFTWQPAGLGMKFIPENAADDTYFWDFGDNTTSSEAEPLKVYDSPGTYTVSLTYTDEDCGTFTIQKEVEALILSASNELTGDWLVYPNPSEGLLNISHSDKMGTLQLSIVNLEGKTLWQKTVHKTQAEVALSVGSLPKGCYILMIQAEEQQYQQKLFIK</sequence>
<comment type="caution">
    <text evidence="3">The sequence shown here is derived from an EMBL/GenBank/DDBJ whole genome shotgun (WGS) entry which is preliminary data.</text>
</comment>
<evidence type="ECO:0000313" key="3">
    <source>
        <dbReference type="EMBL" id="MDN4164886.1"/>
    </source>
</evidence>
<proteinExistence type="predicted"/>
<dbReference type="RefSeq" id="WP_320003410.1">
    <property type="nucleotide sequence ID" value="NZ_JAUHJS010000002.1"/>
</dbReference>
<dbReference type="Gene3D" id="2.60.40.10">
    <property type="entry name" value="Immunoglobulins"/>
    <property type="match status" value="2"/>
</dbReference>
<name>A0ABT8F4H5_9BACT</name>
<dbReference type="PANTHER" id="PTHR38787:SF3">
    <property type="entry name" value="REGULATORY P DOMAIN-CONTAINING PROTEIN"/>
    <property type="match status" value="1"/>
</dbReference>
<gene>
    <name evidence="3" type="ORF">QWY31_05200</name>
</gene>
<dbReference type="Pfam" id="PF08309">
    <property type="entry name" value="LVIVD"/>
    <property type="match status" value="2"/>
</dbReference>
<dbReference type="PROSITE" id="PS50093">
    <property type="entry name" value="PKD"/>
    <property type="match status" value="1"/>
</dbReference>
<dbReference type="Proteomes" id="UP001168552">
    <property type="component" value="Unassembled WGS sequence"/>
</dbReference>
<keyword evidence="1" id="KW-0732">Signal</keyword>
<dbReference type="SMART" id="SM00089">
    <property type="entry name" value="PKD"/>
    <property type="match status" value="1"/>
</dbReference>
<dbReference type="EMBL" id="JAUHJS010000002">
    <property type="protein sequence ID" value="MDN4164886.1"/>
    <property type="molecule type" value="Genomic_DNA"/>
</dbReference>
<reference evidence="3" key="1">
    <citation type="submission" date="2023-06" db="EMBL/GenBank/DDBJ databases">
        <title>Cytophagales bacterium Strain LB-30, isolated from soil.</title>
        <authorList>
            <person name="Liu B."/>
        </authorList>
    </citation>
    <scope>NUCLEOTIDE SEQUENCE</scope>
    <source>
        <strain evidence="3">LB-30</strain>
    </source>
</reference>
<organism evidence="3 4">
    <name type="scientific">Shiella aurantiaca</name>
    <dbReference type="NCBI Taxonomy" id="3058365"/>
    <lineage>
        <taxon>Bacteria</taxon>
        <taxon>Pseudomonadati</taxon>
        <taxon>Bacteroidota</taxon>
        <taxon>Cytophagia</taxon>
        <taxon>Cytophagales</taxon>
        <taxon>Shiellaceae</taxon>
        <taxon>Shiella</taxon>
    </lineage>
</organism>
<dbReference type="InterPro" id="IPR013783">
    <property type="entry name" value="Ig-like_fold"/>
</dbReference>
<dbReference type="NCBIfam" id="TIGR04312">
    <property type="entry name" value="choice_anch_B"/>
    <property type="match status" value="1"/>
</dbReference>
<dbReference type="InterPro" id="IPR000601">
    <property type="entry name" value="PKD_dom"/>
</dbReference>
<dbReference type="CDD" id="cd00146">
    <property type="entry name" value="PKD"/>
    <property type="match status" value="1"/>
</dbReference>
<dbReference type="InterPro" id="IPR013211">
    <property type="entry name" value="LVIVD"/>
</dbReference>
<dbReference type="Pfam" id="PF18962">
    <property type="entry name" value="Por_Secre_tail"/>
    <property type="match status" value="1"/>
</dbReference>
<feature type="chain" id="PRO_5047374179" evidence="1">
    <location>
        <begin position="21"/>
        <end position="662"/>
    </location>
</feature>
<dbReference type="NCBIfam" id="TIGR04183">
    <property type="entry name" value="Por_Secre_tail"/>
    <property type="match status" value="1"/>
</dbReference>
<dbReference type="Pfam" id="PF18911">
    <property type="entry name" value="PKD_4"/>
    <property type="match status" value="1"/>
</dbReference>
<keyword evidence="4" id="KW-1185">Reference proteome</keyword>
<feature type="signal peptide" evidence="1">
    <location>
        <begin position="1"/>
        <end position="20"/>
    </location>
</feature>
<feature type="domain" description="PKD" evidence="2">
    <location>
        <begin position="525"/>
        <end position="580"/>
    </location>
</feature>
<evidence type="ECO:0000259" key="2">
    <source>
        <dbReference type="PROSITE" id="PS50093"/>
    </source>
</evidence>
<dbReference type="InterPro" id="IPR027589">
    <property type="entry name" value="Choice_anch_B"/>
</dbReference>
<dbReference type="SUPFAM" id="SSF49299">
    <property type="entry name" value="PKD domain"/>
    <property type="match status" value="1"/>
</dbReference>